<reference evidence="1" key="2">
    <citation type="journal article" date="2015" name="Data Brief">
        <title>Shoot transcriptome of the giant reed, Arundo donax.</title>
        <authorList>
            <person name="Barrero R.A."/>
            <person name="Guerrero F.D."/>
            <person name="Moolhuijzen P."/>
            <person name="Goolsby J.A."/>
            <person name="Tidwell J."/>
            <person name="Bellgard S.E."/>
            <person name="Bellgard M.I."/>
        </authorList>
    </citation>
    <scope>NUCLEOTIDE SEQUENCE</scope>
    <source>
        <tissue evidence="1">Shoot tissue taken approximately 20 cm above the soil surface</tissue>
    </source>
</reference>
<accession>A0A0A9FEZ9</accession>
<sequence length="64" mass="7538">MHTMNSIVDRLGTLTQVYEPRCVIFKFVDRLSTLAQVYEPPVHLTLKNTNQIMKCQQYVKHVLF</sequence>
<protein>
    <submittedName>
        <fullName evidence="1">Uncharacterized protein</fullName>
    </submittedName>
</protein>
<evidence type="ECO:0000313" key="1">
    <source>
        <dbReference type="EMBL" id="JAE08681.1"/>
    </source>
</evidence>
<dbReference type="EMBL" id="GBRH01189215">
    <property type="protein sequence ID" value="JAE08681.1"/>
    <property type="molecule type" value="Transcribed_RNA"/>
</dbReference>
<proteinExistence type="predicted"/>
<organism evidence="1">
    <name type="scientific">Arundo donax</name>
    <name type="common">Giant reed</name>
    <name type="synonym">Donax arundinaceus</name>
    <dbReference type="NCBI Taxonomy" id="35708"/>
    <lineage>
        <taxon>Eukaryota</taxon>
        <taxon>Viridiplantae</taxon>
        <taxon>Streptophyta</taxon>
        <taxon>Embryophyta</taxon>
        <taxon>Tracheophyta</taxon>
        <taxon>Spermatophyta</taxon>
        <taxon>Magnoliopsida</taxon>
        <taxon>Liliopsida</taxon>
        <taxon>Poales</taxon>
        <taxon>Poaceae</taxon>
        <taxon>PACMAD clade</taxon>
        <taxon>Arundinoideae</taxon>
        <taxon>Arundineae</taxon>
        <taxon>Arundo</taxon>
    </lineage>
</organism>
<dbReference type="AlphaFoldDB" id="A0A0A9FEZ9"/>
<name>A0A0A9FEZ9_ARUDO</name>
<reference evidence="1" key="1">
    <citation type="submission" date="2014-09" db="EMBL/GenBank/DDBJ databases">
        <authorList>
            <person name="Magalhaes I.L.F."/>
            <person name="Oliveira U."/>
            <person name="Santos F.R."/>
            <person name="Vidigal T.H.D.A."/>
            <person name="Brescovit A.D."/>
            <person name="Santos A.J."/>
        </authorList>
    </citation>
    <scope>NUCLEOTIDE SEQUENCE</scope>
    <source>
        <tissue evidence="1">Shoot tissue taken approximately 20 cm above the soil surface</tissue>
    </source>
</reference>